<name>A0A8J1TC16_OWEFU</name>
<feature type="region of interest" description="Disordered" evidence="14">
    <location>
        <begin position="949"/>
        <end position="992"/>
    </location>
</feature>
<keyword evidence="3 15" id="KW-0812">Transmembrane</keyword>
<dbReference type="Gene3D" id="3.40.190.10">
    <property type="entry name" value="Periplasmic binding protein-like II"/>
    <property type="match status" value="1"/>
</dbReference>
<feature type="transmembrane region" description="Helical" evidence="15">
    <location>
        <begin position="702"/>
        <end position="726"/>
    </location>
</feature>
<dbReference type="PANTHER" id="PTHR18966">
    <property type="entry name" value="IONOTROPIC GLUTAMATE RECEPTOR"/>
    <property type="match status" value="1"/>
</dbReference>
<feature type="compositionally biased region" description="Basic and acidic residues" evidence="14">
    <location>
        <begin position="982"/>
        <end position="992"/>
    </location>
</feature>
<dbReference type="InterPro" id="IPR019594">
    <property type="entry name" value="Glu/Gly-bd"/>
</dbReference>
<dbReference type="InterPro" id="IPR001828">
    <property type="entry name" value="ANF_lig-bd_rcpt"/>
</dbReference>
<evidence type="ECO:0000256" key="2">
    <source>
        <dbReference type="ARBA" id="ARBA00022448"/>
    </source>
</evidence>
<organism evidence="17 18">
    <name type="scientific">Owenia fusiformis</name>
    <name type="common">Polychaete worm</name>
    <dbReference type="NCBI Taxonomy" id="6347"/>
    <lineage>
        <taxon>Eukaryota</taxon>
        <taxon>Metazoa</taxon>
        <taxon>Spiralia</taxon>
        <taxon>Lophotrochozoa</taxon>
        <taxon>Annelida</taxon>
        <taxon>Polychaeta</taxon>
        <taxon>Sedentaria</taxon>
        <taxon>Canalipalpata</taxon>
        <taxon>Sabellida</taxon>
        <taxon>Oweniida</taxon>
        <taxon>Oweniidae</taxon>
        <taxon>Owenia</taxon>
    </lineage>
</organism>
<dbReference type="Pfam" id="PF10613">
    <property type="entry name" value="Lig_chan-Glu_bd"/>
    <property type="match status" value="1"/>
</dbReference>
<comment type="subcellular location">
    <subcellularLocation>
        <location evidence="1">Membrane</location>
        <topology evidence="1">Multi-pass membrane protein</topology>
    </subcellularLocation>
    <subcellularLocation>
        <location evidence="13">Postsynaptic cell membrane</location>
    </subcellularLocation>
</comment>
<evidence type="ECO:0000256" key="4">
    <source>
        <dbReference type="ARBA" id="ARBA00022989"/>
    </source>
</evidence>
<keyword evidence="12" id="KW-0407">Ion channel</keyword>
<dbReference type="Proteomes" id="UP000749559">
    <property type="component" value="Unassembled WGS sequence"/>
</dbReference>
<dbReference type="SUPFAM" id="SSF53850">
    <property type="entry name" value="Periplasmic binding protein-like II"/>
    <property type="match status" value="1"/>
</dbReference>
<keyword evidence="2" id="KW-0813">Transport</keyword>
<keyword evidence="7 15" id="KW-0472">Membrane</keyword>
<dbReference type="SUPFAM" id="SSF53822">
    <property type="entry name" value="Periplasmic binding protein-like I"/>
    <property type="match status" value="1"/>
</dbReference>
<dbReference type="OrthoDB" id="5984008at2759"/>
<evidence type="ECO:0000256" key="1">
    <source>
        <dbReference type="ARBA" id="ARBA00004141"/>
    </source>
</evidence>
<keyword evidence="11" id="KW-1071">Ligand-gated ion channel</keyword>
<dbReference type="GO" id="GO:0015276">
    <property type="term" value="F:ligand-gated monoatomic ion channel activity"/>
    <property type="evidence" value="ECO:0007669"/>
    <property type="project" value="InterPro"/>
</dbReference>
<proteinExistence type="predicted"/>
<evidence type="ECO:0000313" key="18">
    <source>
        <dbReference type="Proteomes" id="UP000749559"/>
    </source>
</evidence>
<evidence type="ECO:0000256" key="15">
    <source>
        <dbReference type="SAM" id="Phobius"/>
    </source>
</evidence>
<evidence type="ECO:0000256" key="10">
    <source>
        <dbReference type="ARBA" id="ARBA00023257"/>
    </source>
</evidence>
<evidence type="ECO:0000256" key="5">
    <source>
        <dbReference type="ARBA" id="ARBA00023018"/>
    </source>
</evidence>
<evidence type="ECO:0000256" key="3">
    <source>
        <dbReference type="ARBA" id="ARBA00022692"/>
    </source>
</evidence>
<dbReference type="SUPFAM" id="SSF81324">
    <property type="entry name" value="Voltage-gated potassium channels"/>
    <property type="match status" value="1"/>
</dbReference>
<dbReference type="InterPro" id="IPR028082">
    <property type="entry name" value="Peripla_BP_I"/>
</dbReference>
<dbReference type="SMART" id="SM00079">
    <property type="entry name" value="PBPe"/>
    <property type="match status" value="1"/>
</dbReference>
<evidence type="ECO:0000256" key="12">
    <source>
        <dbReference type="ARBA" id="ARBA00023303"/>
    </source>
</evidence>
<keyword evidence="6" id="KW-0406">Ion transport</keyword>
<evidence type="ECO:0000256" key="6">
    <source>
        <dbReference type="ARBA" id="ARBA00023065"/>
    </source>
</evidence>
<dbReference type="Pfam" id="PF00060">
    <property type="entry name" value="Lig_chan"/>
    <property type="match status" value="1"/>
</dbReference>
<keyword evidence="10" id="KW-0628">Postsynaptic cell membrane</keyword>
<dbReference type="Pfam" id="PF01094">
    <property type="entry name" value="ANF_receptor"/>
    <property type="match status" value="1"/>
</dbReference>
<evidence type="ECO:0000313" key="17">
    <source>
        <dbReference type="EMBL" id="CAH1799514.1"/>
    </source>
</evidence>
<feature type="signal peptide" evidence="16">
    <location>
        <begin position="1"/>
        <end position="18"/>
    </location>
</feature>
<protein>
    <submittedName>
        <fullName evidence="17">Uncharacterized protein</fullName>
    </submittedName>
</protein>
<dbReference type="GO" id="GO:0045211">
    <property type="term" value="C:postsynaptic membrane"/>
    <property type="evidence" value="ECO:0007669"/>
    <property type="project" value="UniProtKB-SubCell"/>
</dbReference>
<feature type="region of interest" description="Disordered" evidence="14">
    <location>
        <begin position="444"/>
        <end position="483"/>
    </location>
</feature>
<evidence type="ECO:0000256" key="13">
    <source>
        <dbReference type="ARBA" id="ARBA00034100"/>
    </source>
</evidence>
<keyword evidence="5" id="KW-0770">Synapse</keyword>
<dbReference type="FunFam" id="3.40.190.10:FF:000024">
    <property type="entry name" value="Glutamate receptor, ionotropic, delta 1"/>
    <property type="match status" value="1"/>
</dbReference>
<feature type="compositionally biased region" description="Basic and acidic residues" evidence="14">
    <location>
        <begin position="464"/>
        <end position="473"/>
    </location>
</feature>
<evidence type="ECO:0000256" key="14">
    <source>
        <dbReference type="SAM" id="MobiDB-lite"/>
    </source>
</evidence>
<keyword evidence="18" id="KW-1185">Reference proteome</keyword>
<dbReference type="AlphaFoldDB" id="A0A8J1TC16"/>
<dbReference type="InterPro" id="IPR015683">
    <property type="entry name" value="Ionotropic_Glu_rcpt"/>
</dbReference>
<gene>
    <name evidence="17" type="ORF">OFUS_LOCUS23522</name>
</gene>
<dbReference type="EMBL" id="CAIIXF020000011">
    <property type="protein sequence ID" value="CAH1799514.1"/>
    <property type="molecule type" value="Genomic_DNA"/>
</dbReference>
<evidence type="ECO:0000256" key="16">
    <source>
        <dbReference type="SAM" id="SignalP"/>
    </source>
</evidence>
<evidence type="ECO:0000256" key="8">
    <source>
        <dbReference type="ARBA" id="ARBA00023170"/>
    </source>
</evidence>
<comment type="caution">
    <text evidence="17">The sequence shown here is derived from an EMBL/GenBank/DDBJ whole genome shotgun (WGS) entry which is preliminary data.</text>
</comment>
<keyword evidence="8" id="KW-0675">Receptor</keyword>
<dbReference type="Gene3D" id="1.10.287.70">
    <property type="match status" value="1"/>
</dbReference>
<evidence type="ECO:0000256" key="9">
    <source>
        <dbReference type="ARBA" id="ARBA00023180"/>
    </source>
</evidence>
<keyword evidence="16" id="KW-0732">Signal</keyword>
<dbReference type="InterPro" id="IPR001320">
    <property type="entry name" value="Iontro_rcpt_C"/>
</dbReference>
<evidence type="ECO:0000256" key="11">
    <source>
        <dbReference type="ARBA" id="ARBA00023286"/>
    </source>
</evidence>
<feature type="transmembrane region" description="Helical" evidence="15">
    <location>
        <begin position="630"/>
        <end position="653"/>
    </location>
</feature>
<keyword evidence="4 15" id="KW-1133">Transmembrane helix</keyword>
<dbReference type="Gene3D" id="3.40.50.2300">
    <property type="match status" value="2"/>
</dbReference>
<reference evidence="17" key="1">
    <citation type="submission" date="2022-03" db="EMBL/GenBank/DDBJ databases">
        <authorList>
            <person name="Martin C."/>
        </authorList>
    </citation>
    <scope>NUCLEOTIDE SEQUENCE</scope>
</reference>
<accession>A0A8J1TC16</accession>
<sequence length="992" mass="111391">MKNVIVILLFYLVSDIRTLPNEIKIGGLFGLRDPRNVENMMKYTVHRVTHGTEKYLGDSTLRFAIRYLSSDDSVAAGGMACRLVRSDVMAIFGPRSNDPSIYVTSLAGRLQIPHMETRFDLSGTTHEWAFNVYPKASLLARAYFHLTQHFQLKKVYMMYSNEDDFLQDVSEDLLNSGIVELKFRHSPSNELRTILMQARDLGYKHFMVELPEGDIKELFKLAVSLGMATPEYHYIVVNMDLQLVDLADAQAAGIGMTSFRLVNRDTIPSNDLLADIKSYEERTGSTILEPNGLLKTETALMYDAIVAFVQALSEAGRARTITNPDITCQGGRVWPDGKSLASYLNQIFFNGLSGQVTFRNGRRTFFDLDVLQLRPDGLKHVGSWSPADGLEPGDDLITPILPIVTTTPILTTTEEAIEEVTSTTLATTTMTPKPEIPVVSTIITDPKPETTTPDYVTIDPNHNTTEKIGEKTTPKGPNAGEVVGNEKELHGRNLRISTVLMEPWMMLKQDGVPRVGNDRYEGYIPDLLKELRFILGFDYQISQVSNGDWGEKTERGDWNGLVGELVRDEADLAAAPLKITNEREKVIDFTMPFMDDSMSLLVKPELLHKHTATEESFSASAFVVFRPFSLGVWLAIIGLFIFISFIMTLVYHFDPYEEKQELKDGTEAPRGQFNAGGSFWFTLSTMMMQGYAAAPKSIAGRLLAVFWFHFVLVVVISYAVSLYGVLYNQDRSPKPGDKVIDAIEDLTTTTPFSYGMIKSGELTNYFQYTTEKVHTKIWNSVLHHDTLVDNIEEGVKRTKQGDFALILETRKAEYLSLKSNCILKATAKSNLYKHKYGLAVSLGSPLRKSFNKALIDLERNSIVPKLYSKWWTKSPEESPCDFTSASKVPSNGMPTFSMKNLFGPLIIVGVGLILVMICAMIERTFHRKKKTFDDRRNIEELAAVPSPSNTNCYNTTPKELEYNGVPHDQEERKSLVLTENMENGKKEEDTSV</sequence>
<keyword evidence="9" id="KW-0325">Glycoprotein</keyword>
<feature type="chain" id="PRO_5043523620" evidence="16">
    <location>
        <begin position="19"/>
        <end position="992"/>
    </location>
</feature>
<evidence type="ECO:0000256" key="7">
    <source>
        <dbReference type="ARBA" id="ARBA00023136"/>
    </source>
</evidence>
<dbReference type="SMART" id="SM00918">
    <property type="entry name" value="Lig_chan-Glu_bd"/>
    <property type="match status" value="1"/>
</dbReference>
<feature type="transmembrane region" description="Helical" evidence="15">
    <location>
        <begin position="901"/>
        <end position="921"/>
    </location>
</feature>